<sequence>MNNDPTSHGAWERTAPAAPPTAPLDRDITVDVAIVGAGYTGLSAALHLARGGQSVAVAEAVEVGFGGSGRNVGLVNAGMWVMPDKITETLGVEMGERLLDLLGQGPAEVFDLIRAESINCEAQTSGTLHCAVRATCQREITQRSEQWARRGVDLQVLNGPDAASALGTDAYCGALLDHRAGTIQPLAYARGLAQAAQNAGAHIFTGTPVTDIHPGPNGVTLRTPHGRITAGKVILATDAYTQHIFPEIRQTQIMLPYFNFATKPLSDNLRQTILPSRQGAWDTREVLSSFRMDAAGRLIFGSIGSFRGTGQSVHRGWAQRAIARIFPQLGAVAFESGWYGQIGMTADNMPRLSRFGPDILAISGYNGRGIAPGTVFGRLLAEHLNGQRRLDEIPLPLRDLSVPPMARLREPFIALGAQLVHLVENRF</sequence>
<accession>A0A238X2Q2</accession>
<feature type="region of interest" description="Disordered" evidence="2">
    <location>
        <begin position="1"/>
        <end position="22"/>
    </location>
</feature>
<dbReference type="PANTHER" id="PTHR13847:SF281">
    <property type="entry name" value="FAD DEPENDENT OXIDOREDUCTASE DOMAIN-CONTAINING PROTEIN"/>
    <property type="match status" value="1"/>
</dbReference>
<evidence type="ECO:0000313" key="5">
    <source>
        <dbReference type="Proteomes" id="UP000198417"/>
    </source>
</evidence>
<evidence type="ECO:0000256" key="1">
    <source>
        <dbReference type="ARBA" id="ARBA00023002"/>
    </source>
</evidence>
<dbReference type="GO" id="GO:0005737">
    <property type="term" value="C:cytoplasm"/>
    <property type="evidence" value="ECO:0007669"/>
    <property type="project" value="TreeGrafter"/>
</dbReference>
<dbReference type="OrthoDB" id="9806601at2"/>
<keyword evidence="5" id="KW-1185">Reference proteome</keyword>
<dbReference type="PANTHER" id="PTHR13847">
    <property type="entry name" value="SARCOSINE DEHYDROGENASE-RELATED"/>
    <property type="match status" value="1"/>
</dbReference>
<dbReference type="GO" id="GO:0016491">
    <property type="term" value="F:oxidoreductase activity"/>
    <property type="evidence" value="ECO:0007669"/>
    <property type="project" value="UniProtKB-KW"/>
</dbReference>
<reference evidence="4 5" key="1">
    <citation type="submission" date="2017-06" db="EMBL/GenBank/DDBJ databases">
        <authorList>
            <person name="Kim H.J."/>
            <person name="Triplett B.A."/>
        </authorList>
    </citation>
    <scope>NUCLEOTIDE SEQUENCE [LARGE SCALE GENOMIC DNA]</scope>
    <source>
        <strain evidence="4 5">DSM 29052</strain>
    </source>
</reference>
<feature type="domain" description="FAD dependent oxidoreductase" evidence="3">
    <location>
        <begin position="31"/>
        <end position="382"/>
    </location>
</feature>
<dbReference type="SUPFAM" id="SSF51905">
    <property type="entry name" value="FAD/NAD(P)-binding domain"/>
    <property type="match status" value="1"/>
</dbReference>
<name>A0A238X2Q2_9RHOB</name>
<evidence type="ECO:0000256" key="2">
    <source>
        <dbReference type="SAM" id="MobiDB-lite"/>
    </source>
</evidence>
<dbReference type="InterPro" id="IPR006076">
    <property type="entry name" value="FAD-dep_OxRdtase"/>
</dbReference>
<dbReference type="Gene3D" id="3.30.9.10">
    <property type="entry name" value="D-Amino Acid Oxidase, subunit A, domain 2"/>
    <property type="match status" value="1"/>
</dbReference>
<proteinExistence type="predicted"/>
<dbReference type="RefSeq" id="WP_089270535.1">
    <property type="nucleotide sequence ID" value="NZ_FZNN01000008.1"/>
</dbReference>
<gene>
    <name evidence="4" type="ORF">SAMN06265370_108123</name>
</gene>
<dbReference type="InterPro" id="IPR036188">
    <property type="entry name" value="FAD/NAD-bd_sf"/>
</dbReference>
<keyword evidence="1" id="KW-0560">Oxidoreductase</keyword>
<dbReference type="Proteomes" id="UP000198417">
    <property type="component" value="Unassembled WGS sequence"/>
</dbReference>
<dbReference type="Gene3D" id="3.50.50.60">
    <property type="entry name" value="FAD/NAD(P)-binding domain"/>
    <property type="match status" value="1"/>
</dbReference>
<dbReference type="AlphaFoldDB" id="A0A238X2Q2"/>
<organism evidence="4 5">
    <name type="scientific">Puniceibacterium sediminis</name>
    <dbReference type="NCBI Taxonomy" id="1608407"/>
    <lineage>
        <taxon>Bacteria</taxon>
        <taxon>Pseudomonadati</taxon>
        <taxon>Pseudomonadota</taxon>
        <taxon>Alphaproteobacteria</taxon>
        <taxon>Rhodobacterales</taxon>
        <taxon>Paracoccaceae</taxon>
        <taxon>Puniceibacterium</taxon>
    </lineage>
</organism>
<evidence type="ECO:0000313" key="4">
    <source>
        <dbReference type="EMBL" id="SNR52109.1"/>
    </source>
</evidence>
<evidence type="ECO:0000259" key="3">
    <source>
        <dbReference type="Pfam" id="PF01266"/>
    </source>
</evidence>
<dbReference type="Pfam" id="PF01266">
    <property type="entry name" value="DAO"/>
    <property type="match status" value="1"/>
</dbReference>
<protein>
    <submittedName>
        <fullName evidence="4">Glycine/D-amino acid oxidase</fullName>
    </submittedName>
</protein>
<dbReference type="EMBL" id="FZNN01000008">
    <property type="protein sequence ID" value="SNR52109.1"/>
    <property type="molecule type" value="Genomic_DNA"/>
</dbReference>